<dbReference type="SUPFAM" id="SSF101936">
    <property type="entry name" value="DNA-binding pseudobarrel domain"/>
    <property type="match status" value="1"/>
</dbReference>
<protein>
    <recommendedName>
        <fullName evidence="8">TF-B3 domain-containing protein</fullName>
    </recommendedName>
</protein>
<keyword evidence="7" id="KW-1185">Reference proteome</keyword>
<name>A0A445A152_ARAHY</name>
<keyword evidence="4" id="KW-0804">Transcription</keyword>
<gene>
    <name evidence="6" type="ORF">Ahy_B03g065251</name>
</gene>
<evidence type="ECO:0000256" key="1">
    <source>
        <dbReference type="ARBA" id="ARBA00004123"/>
    </source>
</evidence>
<evidence type="ECO:0000313" key="7">
    <source>
        <dbReference type="Proteomes" id="UP000289738"/>
    </source>
</evidence>
<dbReference type="GO" id="GO:0005634">
    <property type="term" value="C:nucleus"/>
    <property type="evidence" value="ECO:0007669"/>
    <property type="project" value="UniProtKB-SubCell"/>
</dbReference>
<dbReference type="Proteomes" id="UP000289738">
    <property type="component" value="Chromosome B03"/>
</dbReference>
<keyword evidence="5" id="KW-0539">Nucleus</keyword>
<keyword evidence="2" id="KW-0805">Transcription regulation</keyword>
<comment type="subcellular location">
    <subcellularLocation>
        <location evidence="1">Nucleus</location>
    </subcellularLocation>
</comment>
<dbReference type="Gene3D" id="2.40.330.10">
    <property type="entry name" value="DNA-binding pseudobarrel domain"/>
    <property type="match status" value="1"/>
</dbReference>
<evidence type="ECO:0000313" key="6">
    <source>
        <dbReference type="EMBL" id="RYR20160.1"/>
    </source>
</evidence>
<reference evidence="6 7" key="1">
    <citation type="submission" date="2019-01" db="EMBL/GenBank/DDBJ databases">
        <title>Sequencing of cultivated peanut Arachis hypogaea provides insights into genome evolution and oil improvement.</title>
        <authorList>
            <person name="Chen X."/>
        </authorList>
    </citation>
    <scope>NUCLEOTIDE SEQUENCE [LARGE SCALE GENOMIC DNA]</scope>
    <source>
        <strain evidence="7">cv. Fuhuasheng</strain>
        <tissue evidence="6">Leaves</tissue>
    </source>
</reference>
<dbReference type="AlphaFoldDB" id="A0A445A152"/>
<dbReference type="InterPro" id="IPR015300">
    <property type="entry name" value="DNA-bd_pseudobarrel_sf"/>
</dbReference>
<keyword evidence="3" id="KW-0238">DNA-binding</keyword>
<sequence length="313" mass="35779">MLQTGKPPPLTRTSQDTKCYYFLYDQCVGQHLLVVSQALPISPDKLPSRNPYITLVILDGRGIGHRCFWKQQQNGSIALTRGWAEFYRTYQINLESILLFKHTGNSEFKVRIFDFGGRKNTYQPRPSKEPPYEAKGTYRRARCINNPSPHKAKAIAKTHKTRWPFFVMDLTDRVLHSHLLVRHQFIFLYVSSSISFSSVNDLLLCYNQLNVPHLSHFTGQRHTHSSYHTNTLRSRKPTQDLVASETVASRSSPKAGQTLLACANLSPEVWGSSRSCQLSQSQYCRSDVATMLQAPDSCYPYVIQTCILWVITF</sequence>
<evidence type="ECO:0000256" key="2">
    <source>
        <dbReference type="ARBA" id="ARBA00023015"/>
    </source>
</evidence>
<accession>A0A445A152</accession>
<dbReference type="EMBL" id="SDMP01000013">
    <property type="protein sequence ID" value="RYR20160.1"/>
    <property type="molecule type" value="Genomic_DNA"/>
</dbReference>
<dbReference type="GO" id="GO:0003677">
    <property type="term" value="F:DNA binding"/>
    <property type="evidence" value="ECO:0007669"/>
    <property type="project" value="UniProtKB-KW"/>
</dbReference>
<evidence type="ECO:0008006" key="8">
    <source>
        <dbReference type="Google" id="ProtNLM"/>
    </source>
</evidence>
<organism evidence="6 7">
    <name type="scientific">Arachis hypogaea</name>
    <name type="common">Peanut</name>
    <dbReference type="NCBI Taxonomy" id="3818"/>
    <lineage>
        <taxon>Eukaryota</taxon>
        <taxon>Viridiplantae</taxon>
        <taxon>Streptophyta</taxon>
        <taxon>Embryophyta</taxon>
        <taxon>Tracheophyta</taxon>
        <taxon>Spermatophyta</taxon>
        <taxon>Magnoliopsida</taxon>
        <taxon>eudicotyledons</taxon>
        <taxon>Gunneridae</taxon>
        <taxon>Pentapetalae</taxon>
        <taxon>rosids</taxon>
        <taxon>fabids</taxon>
        <taxon>Fabales</taxon>
        <taxon>Fabaceae</taxon>
        <taxon>Papilionoideae</taxon>
        <taxon>50 kb inversion clade</taxon>
        <taxon>dalbergioids sensu lato</taxon>
        <taxon>Dalbergieae</taxon>
        <taxon>Pterocarpus clade</taxon>
        <taxon>Arachis</taxon>
    </lineage>
</organism>
<evidence type="ECO:0000256" key="3">
    <source>
        <dbReference type="ARBA" id="ARBA00023125"/>
    </source>
</evidence>
<evidence type="ECO:0000256" key="5">
    <source>
        <dbReference type="ARBA" id="ARBA00023242"/>
    </source>
</evidence>
<proteinExistence type="predicted"/>
<comment type="caution">
    <text evidence="6">The sequence shown here is derived from an EMBL/GenBank/DDBJ whole genome shotgun (WGS) entry which is preliminary data.</text>
</comment>
<evidence type="ECO:0000256" key="4">
    <source>
        <dbReference type="ARBA" id="ARBA00023163"/>
    </source>
</evidence>